<reference evidence="1 2" key="1">
    <citation type="submission" date="2019-09" db="EMBL/GenBank/DDBJ databases">
        <authorList>
            <person name="Criscuolo A."/>
        </authorList>
    </citation>
    <scope>NUCLEOTIDE SEQUENCE [LARGE SCALE GENOMIC DNA]</scope>
    <source>
        <strain evidence="2">3(2)</strain>
    </source>
</reference>
<proteinExistence type="predicted"/>
<dbReference type="AlphaFoldDB" id="A0A5K1I939"/>
<protein>
    <recommendedName>
        <fullName evidence="3">Uracil-DNA glycosylase-like domain-containing protein</fullName>
    </recommendedName>
</protein>
<gene>
    <name evidence="1" type="ORF">HALO32_03187</name>
</gene>
<dbReference type="Proteomes" id="UP000326725">
    <property type="component" value="Unassembled WGS sequence"/>
</dbReference>
<dbReference type="EMBL" id="CABVOU010000044">
    <property type="protein sequence ID" value="VVZ97071.1"/>
    <property type="molecule type" value="Genomic_DNA"/>
</dbReference>
<accession>A0A5K1I939</accession>
<sequence length="230" mass="25773">MTDNGTPFYEPWVGQSYFTSPFRNTRLLLVGESSFERDFISQPDHLSSDTQCVADGGFEPRYAGFWRFIQRSVTGEQEIRQAEQHKFWHGVSLVNWIQRPMSSKHARPTLDDYSVGCVALKSYIDELNPSGVIVFSKIAWPYLVNAFGLTSAHVPLTDDAPVSELVFASNRGYSSNVFPGGQKFLLLRHPSSRPKMSGASWAPLIHAFIKLVGHNKSLQPTSGRDAASRY</sequence>
<evidence type="ECO:0000313" key="1">
    <source>
        <dbReference type="EMBL" id="VVZ97071.1"/>
    </source>
</evidence>
<organism evidence="1 2">
    <name type="scientific">Halomonas lysinitropha</name>
    <dbReference type="NCBI Taxonomy" id="2607506"/>
    <lineage>
        <taxon>Bacteria</taxon>
        <taxon>Pseudomonadati</taxon>
        <taxon>Pseudomonadota</taxon>
        <taxon>Gammaproteobacteria</taxon>
        <taxon>Oceanospirillales</taxon>
        <taxon>Halomonadaceae</taxon>
        <taxon>Halomonas</taxon>
    </lineage>
</organism>
<name>A0A5K1I939_9GAMM</name>
<evidence type="ECO:0000313" key="2">
    <source>
        <dbReference type="Proteomes" id="UP000326725"/>
    </source>
</evidence>
<keyword evidence="2" id="KW-1185">Reference proteome</keyword>
<evidence type="ECO:0008006" key="3">
    <source>
        <dbReference type="Google" id="ProtNLM"/>
    </source>
</evidence>